<name>A0AAE0G3Y3_9CHLO</name>
<proteinExistence type="predicted"/>
<gene>
    <name evidence="1" type="ORF">CYMTET_20626</name>
</gene>
<comment type="caution">
    <text evidence="1">The sequence shown here is derived from an EMBL/GenBank/DDBJ whole genome shotgun (WGS) entry which is preliminary data.</text>
</comment>
<evidence type="ECO:0000313" key="2">
    <source>
        <dbReference type="Proteomes" id="UP001190700"/>
    </source>
</evidence>
<sequence length="189" mass="20770">MNATRSLLQRKYQATYFFSVLILAELFEKAAGVTWSNSGFDDDRVTTGLTFEYVTSPKPTSWTSGDAGILLVKQGSDEWGGLQSSNGNNYVGLQGRHAYVTQTASDLTIGRSHVVSFKVASRPGYSAQQQITITQDGTTIYDDYPSQFAFEDMSSQFTPTSSSVVFKVENLSPSNVDSTVFIDAFLVYE</sequence>
<reference evidence="1 2" key="1">
    <citation type="journal article" date="2015" name="Genome Biol. Evol.">
        <title>Comparative Genomics of a Bacterivorous Green Alga Reveals Evolutionary Causalities and Consequences of Phago-Mixotrophic Mode of Nutrition.</title>
        <authorList>
            <person name="Burns J.A."/>
            <person name="Paasch A."/>
            <person name="Narechania A."/>
            <person name="Kim E."/>
        </authorList>
    </citation>
    <scope>NUCLEOTIDE SEQUENCE [LARGE SCALE GENOMIC DNA]</scope>
    <source>
        <strain evidence="1 2">PLY_AMNH</strain>
    </source>
</reference>
<dbReference type="EMBL" id="LGRX02010075">
    <property type="protein sequence ID" value="KAK3271002.1"/>
    <property type="molecule type" value="Genomic_DNA"/>
</dbReference>
<feature type="non-terminal residue" evidence="1">
    <location>
        <position position="189"/>
    </location>
</feature>
<keyword evidence="2" id="KW-1185">Reference proteome</keyword>
<evidence type="ECO:0000313" key="1">
    <source>
        <dbReference type="EMBL" id="KAK3271002.1"/>
    </source>
</evidence>
<protein>
    <submittedName>
        <fullName evidence="1">Uncharacterized protein</fullName>
    </submittedName>
</protein>
<dbReference type="AlphaFoldDB" id="A0AAE0G3Y3"/>
<accession>A0AAE0G3Y3</accession>
<organism evidence="1 2">
    <name type="scientific">Cymbomonas tetramitiformis</name>
    <dbReference type="NCBI Taxonomy" id="36881"/>
    <lineage>
        <taxon>Eukaryota</taxon>
        <taxon>Viridiplantae</taxon>
        <taxon>Chlorophyta</taxon>
        <taxon>Pyramimonadophyceae</taxon>
        <taxon>Pyramimonadales</taxon>
        <taxon>Pyramimonadaceae</taxon>
        <taxon>Cymbomonas</taxon>
    </lineage>
</organism>
<dbReference type="Proteomes" id="UP001190700">
    <property type="component" value="Unassembled WGS sequence"/>
</dbReference>